<protein>
    <recommendedName>
        <fullName evidence="6">Membrane insertase YidC/Oxa/ALB C-terminal domain-containing protein</fullName>
    </recommendedName>
</protein>
<evidence type="ECO:0000256" key="5">
    <source>
        <dbReference type="RuleBase" id="RU003945"/>
    </source>
</evidence>
<dbReference type="InterPro" id="IPR028055">
    <property type="entry name" value="YidC/Oxa/ALB_C"/>
</dbReference>
<dbReference type="Proteomes" id="UP000007879">
    <property type="component" value="Unassembled WGS sequence"/>
</dbReference>
<dbReference type="Pfam" id="PF02096">
    <property type="entry name" value="60KD_IMP"/>
    <property type="match status" value="1"/>
</dbReference>
<dbReference type="PANTHER" id="PTHR12428:SF65">
    <property type="entry name" value="CYTOCHROME C OXIDASE ASSEMBLY PROTEIN COX18, MITOCHONDRIAL"/>
    <property type="match status" value="1"/>
</dbReference>
<evidence type="ECO:0000313" key="8">
    <source>
        <dbReference type="Proteomes" id="UP000007879"/>
    </source>
</evidence>
<dbReference type="InterPro" id="IPR001708">
    <property type="entry name" value="YidC/ALB3/OXA1/COX18"/>
</dbReference>
<reference evidence="8" key="1">
    <citation type="journal article" date="2010" name="Nature">
        <title>The Amphimedon queenslandica genome and the evolution of animal complexity.</title>
        <authorList>
            <person name="Srivastava M."/>
            <person name="Simakov O."/>
            <person name="Chapman J."/>
            <person name="Fahey B."/>
            <person name="Gauthier M.E."/>
            <person name="Mitros T."/>
            <person name="Richards G.S."/>
            <person name="Conaco C."/>
            <person name="Dacre M."/>
            <person name="Hellsten U."/>
            <person name="Larroux C."/>
            <person name="Putnam N.H."/>
            <person name="Stanke M."/>
            <person name="Adamska M."/>
            <person name="Darling A."/>
            <person name="Degnan S.M."/>
            <person name="Oakley T.H."/>
            <person name="Plachetzki D.C."/>
            <person name="Zhai Y."/>
            <person name="Adamski M."/>
            <person name="Calcino A."/>
            <person name="Cummins S.F."/>
            <person name="Goodstein D.M."/>
            <person name="Harris C."/>
            <person name="Jackson D.J."/>
            <person name="Leys S.P."/>
            <person name="Shu S."/>
            <person name="Woodcroft B.J."/>
            <person name="Vervoort M."/>
            <person name="Kosik K.S."/>
            <person name="Manning G."/>
            <person name="Degnan B.M."/>
            <person name="Rokhsar D.S."/>
        </authorList>
    </citation>
    <scope>NUCLEOTIDE SEQUENCE [LARGE SCALE GENOMIC DNA]</scope>
</reference>
<dbReference type="GO" id="GO:0005743">
    <property type="term" value="C:mitochondrial inner membrane"/>
    <property type="evidence" value="ECO:0007669"/>
    <property type="project" value="TreeGrafter"/>
</dbReference>
<dbReference type="eggNOG" id="KOG1239">
    <property type="taxonomic scope" value="Eukaryota"/>
</dbReference>
<accession>A0A1X7VQR9</accession>
<dbReference type="OrthoDB" id="2148490at2759"/>
<keyword evidence="8" id="KW-1185">Reference proteome</keyword>
<evidence type="ECO:0000256" key="4">
    <source>
        <dbReference type="ARBA" id="ARBA00023136"/>
    </source>
</evidence>
<evidence type="ECO:0000256" key="2">
    <source>
        <dbReference type="ARBA" id="ARBA00022692"/>
    </source>
</evidence>
<keyword evidence="4" id="KW-0472">Membrane</keyword>
<reference evidence="7" key="2">
    <citation type="submission" date="2017-05" db="UniProtKB">
        <authorList>
            <consortium name="EnsemblMetazoa"/>
        </authorList>
    </citation>
    <scope>IDENTIFICATION</scope>
</reference>
<evidence type="ECO:0000256" key="1">
    <source>
        <dbReference type="ARBA" id="ARBA00004141"/>
    </source>
</evidence>
<comment type="similarity">
    <text evidence="5">Belongs to the OXA1/ALB3/YidC family.</text>
</comment>
<name>A0A1X7VQR9_AMPQE</name>
<keyword evidence="2 5" id="KW-0812">Transmembrane</keyword>
<comment type="subcellular location">
    <subcellularLocation>
        <location evidence="1 5">Membrane</location>
        <topology evidence="1 5">Multi-pass membrane protein</topology>
    </subcellularLocation>
</comment>
<gene>
    <name evidence="7" type="primary">100634550</name>
</gene>
<organism evidence="7">
    <name type="scientific">Amphimedon queenslandica</name>
    <name type="common">Sponge</name>
    <dbReference type="NCBI Taxonomy" id="400682"/>
    <lineage>
        <taxon>Eukaryota</taxon>
        <taxon>Metazoa</taxon>
        <taxon>Porifera</taxon>
        <taxon>Demospongiae</taxon>
        <taxon>Heteroscleromorpha</taxon>
        <taxon>Haplosclerida</taxon>
        <taxon>Niphatidae</taxon>
        <taxon>Amphimedon</taxon>
    </lineage>
</organism>
<proteinExistence type="inferred from homology"/>
<dbReference type="GO" id="GO:0032977">
    <property type="term" value="F:membrane insertase activity"/>
    <property type="evidence" value="ECO:0007669"/>
    <property type="project" value="InterPro"/>
</dbReference>
<dbReference type="GO" id="GO:0032979">
    <property type="term" value="P:protein insertion into mitochondrial inner membrane from matrix"/>
    <property type="evidence" value="ECO:0007669"/>
    <property type="project" value="TreeGrafter"/>
</dbReference>
<evidence type="ECO:0000313" key="7">
    <source>
        <dbReference type="EnsemblMetazoa" id="Aqu2.1.42244_001"/>
    </source>
</evidence>
<dbReference type="EnsemblMetazoa" id="XM_011409730.2">
    <property type="protein sequence ID" value="XP_011408032.1"/>
    <property type="gene ID" value="LOC100634550"/>
</dbReference>
<dbReference type="EnsemblMetazoa" id="Aqu2.1.42244_001">
    <property type="protein sequence ID" value="Aqu2.1.42244_001"/>
    <property type="gene ID" value="Aqu2.1.42244"/>
</dbReference>
<dbReference type="PANTHER" id="PTHR12428">
    <property type="entry name" value="OXA1"/>
    <property type="match status" value="1"/>
</dbReference>
<evidence type="ECO:0000256" key="3">
    <source>
        <dbReference type="ARBA" id="ARBA00022989"/>
    </source>
</evidence>
<dbReference type="AlphaFoldDB" id="A0A1X7VQR9"/>
<sequence length="310" mass="35278">MNSHWTRRARGLRKGVWLLSSRPYHQYKVIQCAENLICSAHNLTSLPWWVVIGGTTVILRTVVTLPLSVHQNKIISKMELLQPLIKEYGEALKHRIVVNCKREGKTSNEANRKFKAEFRKLSREIYSREGCHPLKVTLLPWIQLPLWIVISFALRNMSGANPATGGVPSVPGLSTEGVLWFADLTAPDPLFILPVLLSVSNLLNIEVNALKKKGRETLFQSILTKFFRLLSISIGVVASQLPSAMTLYWATSSTYSLAQNLLFMLPRVRRFLKLPKTPSESKTPCRDLRTSWSERTKEFLMRQRKANSQK</sequence>
<feature type="domain" description="Membrane insertase YidC/Oxa/ALB C-terminal" evidence="6">
    <location>
        <begin position="48"/>
        <end position="263"/>
    </location>
</feature>
<keyword evidence="3" id="KW-1133">Transmembrane helix</keyword>
<dbReference type="GO" id="GO:0033617">
    <property type="term" value="P:mitochondrial respiratory chain complex IV assembly"/>
    <property type="evidence" value="ECO:0007669"/>
    <property type="project" value="TreeGrafter"/>
</dbReference>
<dbReference type="STRING" id="400682.A0A1X7VQR9"/>
<evidence type="ECO:0000259" key="6">
    <source>
        <dbReference type="Pfam" id="PF02096"/>
    </source>
</evidence>
<dbReference type="KEGG" id="aqu:100634550"/>
<dbReference type="InParanoid" id="A0A1X7VQR9"/>
<dbReference type="CDD" id="cd20069">
    <property type="entry name" value="5TM_Oxa1-like"/>
    <property type="match status" value="1"/>
</dbReference>